<accession>A0A1H3AU32</accession>
<reference evidence="4" key="1">
    <citation type="submission" date="2016-10" db="EMBL/GenBank/DDBJ databases">
        <authorList>
            <person name="Varghese N."/>
            <person name="Submissions S."/>
        </authorList>
    </citation>
    <scope>NUCLEOTIDE SEQUENCE [LARGE SCALE GENOMIC DNA]</scope>
    <source>
        <strain evidence="4">DSM 173</strain>
    </source>
</reference>
<evidence type="ECO:0000256" key="2">
    <source>
        <dbReference type="SAM" id="Phobius"/>
    </source>
</evidence>
<dbReference type="Proteomes" id="UP000198672">
    <property type="component" value="Unassembled WGS sequence"/>
</dbReference>
<name>A0A1H3AU32_ALLWA</name>
<sequence length="65" mass="6886">MADGSSVAALELLLVGGVVGWLFYSQATNARRNIHDRKTDAAQSSDTPPDRADRAQSDTADAPRA</sequence>
<proteinExistence type="predicted"/>
<feature type="compositionally biased region" description="Basic and acidic residues" evidence="1">
    <location>
        <begin position="48"/>
        <end position="65"/>
    </location>
</feature>
<dbReference type="AlphaFoldDB" id="A0A1H3AU32"/>
<keyword evidence="2" id="KW-0472">Membrane</keyword>
<protein>
    <submittedName>
        <fullName evidence="3">Uncharacterized protein</fullName>
    </submittedName>
</protein>
<dbReference type="STRING" id="61595.SAMN05421644_10199"/>
<feature type="transmembrane region" description="Helical" evidence="2">
    <location>
        <begin position="6"/>
        <end position="24"/>
    </location>
</feature>
<feature type="region of interest" description="Disordered" evidence="1">
    <location>
        <begin position="32"/>
        <end position="65"/>
    </location>
</feature>
<gene>
    <name evidence="3" type="ORF">SAMN05421644_10199</name>
</gene>
<evidence type="ECO:0000313" key="3">
    <source>
        <dbReference type="EMBL" id="SDX32644.1"/>
    </source>
</evidence>
<dbReference type="RefSeq" id="WP_091331440.1">
    <property type="nucleotide sequence ID" value="NZ_FNOW01000001.1"/>
</dbReference>
<keyword evidence="4" id="KW-1185">Reference proteome</keyword>
<organism evidence="3 4">
    <name type="scientific">Allochromatium warmingii</name>
    <name type="common">Chromatium warmingii</name>
    <dbReference type="NCBI Taxonomy" id="61595"/>
    <lineage>
        <taxon>Bacteria</taxon>
        <taxon>Pseudomonadati</taxon>
        <taxon>Pseudomonadota</taxon>
        <taxon>Gammaproteobacteria</taxon>
        <taxon>Chromatiales</taxon>
        <taxon>Chromatiaceae</taxon>
        <taxon>Allochromatium</taxon>
    </lineage>
</organism>
<keyword evidence="2" id="KW-0812">Transmembrane</keyword>
<dbReference type="EMBL" id="FNOW01000001">
    <property type="protein sequence ID" value="SDX32644.1"/>
    <property type="molecule type" value="Genomic_DNA"/>
</dbReference>
<evidence type="ECO:0000256" key="1">
    <source>
        <dbReference type="SAM" id="MobiDB-lite"/>
    </source>
</evidence>
<evidence type="ECO:0000313" key="4">
    <source>
        <dbReference type="Proteomes" id="UP000198672"/>
    </source>
</evidence>
<keyword evidence="2" id="KW-1133">Transmembrane helix</keyword>